<dbReference type="Pfam" id="PF06580">
    <property type="entry name" value="His_kinase"/>
    <property type="match status" value="1"/>
</dbReference>
<evidence type="ECO:0000256" key="2">
    <source>
        <dbReference type="SAM" id="Phobius"/>
    </source>
</evidence>
<feature type="transmembrane region" description="Helical" evidence="2">
    <location>
        <begin position="73"/>
        <end position="91"/>
    </location>
</feature>
<gene>
    <name evidence="4" type="ORF">FNT36_19355</name>
</gene>
<feature type="coiled-coil region" evidence="1">
    <location>
        <begin position="131"/>
        <end position="158"/>
    </location>
</feature>
<feature type="transmembrane region" description="Helical" evidence="2">
    <location>
        <begin position="12"/>
        <end position="32"/>
    </location>
</feature>
<dbReference type="GO" id="GO:0016020">
    <property type="term" value="C:membrane"/>
    <property type="evidence" value="ECO:0007669"/>
    <property type="project" value="InterPro"/>
</dbReference>
<reference evidence="4 5" key="1">
    <citation type="submission" date="2019-07" db="EMBL/GenBank/DDBJ databases">
        <title>Hymenobacter sp. straun FUR1 Genome sequencing and assembly.</title>
        <authorList>
            <person name="Chhetri G."/>
        </authorList>
    </citation>
    <scope>NUCLEOTIDE SEQUENCE [LARGE SCALE GENOMIC DNA]</scope>
    <source>
        <strain evidence="4 5">Fur1</strain>
    </source>
</reference>
<dbReference type="PANTHER" id="PTHR34220">
    <property type="entry name" value="SENSOR HISTIDINE KINASE YPDA"/>
    <property type="match status" value="1"/>
</dbReference>
<keyword evidence="5" id="KW-1185">Reference proteome</keyword>
<keyword evidence="2" id="KW-0812">Transmembrane</keyword>
<dbReference type="InterPro" id="IPR010559">
    <property type="entry name" value="Sig_transdc_His_kin_internal"/>
</dbReference>
<keyword evidence="2" id="KW-1133">Transmembrane helix</keyword>
<keyword evidence="1" id="KW-0175">Coiled coil</keyword>
<evidence type="ECO:0000259" key="3">
    <source>
        <dbReference type="Pfam" id="PF06580"/>
    </source>
</evidence>
<keyword evidence="2" id="KW-0472">Membrane</keyword>
<dbReference type="Proteomes" id="UP000317624">
    <property type="component" value="Unassembled WGS sequence"/>
</dbReference>
<name>A0A558BPA8_9BACT</name>
<sequence>MPRLLSSLKPVLIHLAVWVSFGIYEQSTQFFINPYRLSFFWILLNYGLNALLFYSNSDWLLPRLVGRRHYVRYASLTLAITSVYALCRAQIGLSAVAPLAPFTLGQQWVASLYRGSFFLFVSTGYWFARRAVQLERHKREQEQQLRLAEKNLHEANLAFLKSQINPHFLFNSLNFLYAQVYPHSEPAAQGILLLADTMRYALHENTAGKVPLSQEVQHLHNYIAMNQLRYHQQLQVQFEVTGNDQFVLILPLVLITFVENCFKHGELADPAHPLRIELDVAPGRLTFQTHNRKRHGPKENRAGIGLANTRARLELVYPGRHCLTITDAPDAYTCHLTLDL</sequence>
<evidence type="ECO:0000256" key="1">
    <source>
        <dbReference type="SAM" id="Coils"/>
    </source>
</evidence>
<dbReference type="InterPro" id="IPR036890">
    <property type="entry name" value="HATPase_C_sf"/>
</dbReference>
<organism evidence="4 5">
    <name type="scientific">Hymenobacter setariae</name>
    <dbReference type="NCBI Taxonomy" id="2594794"/>
    <lineage>
        <taxon>Bacteria</taxon>
        <taxon>Pseudomonadati</taxon>
        <taxon>Bacteroidota</taxon>
        <taxon>Cytophagia</taxon>
        <taxon>Cytophagales</taxon>
        <taxon>Hymenobacteraceae</taxon>
        <taxon>Hymenobacter</taxon>
    </lineage>
</organism>
<proteinExistence type="predicted"/>
<evidence type="ECO:0000313" key="4">
    <source>
        <dbReference type="EMBL" id="TVT38356.1"/>
    </source>
</evidence>
<feature type="transmembrane region" description="Helical" evidence="2">
    <location>
        <begin position="38"/>
        <end position="61"/>
    </location>
</feature>
<dbReference type="Gene3D" id="3.30.565.10">
    <property type="entry name" value="Histidine kinase-like ATPase, C-terminal domain"/>
    <property type="match status" value="1"/>
</dbReference>
<dbReference type="InterPro" id="IPR050640">
    <property type="entry name" value="Bact_2-comp_sensor_kinase"/>
</dbReference>
<feature type="domain" description="Signal transduction histidine kinase internal region" evidence="3">
    <location>
        <begin position="155"/>
        <end position="234"/>
    </location>
</feature>
<accession>A0A558BPA8</accession>
<dbReference type="RefSeq" id="WP_144851145.1">
    <property type="nucleotide sequence ID" value="NZ_VMRJ01000005.1"/>
</dbReference>
<protein>
    <recommendedName>
        <fullName evidence="3">Signal transduction histidine kinase internal region domain-containing protein</fullName>
    </recommendedName>
</protein>
<dbReference type="EMBL" id="VMRJ01000005">
    <property type="protein sequence ID" value="TVT38356.1"/>
    <property type="molecule type" value="Genomic_DNA"/>
</dbReference>
<comment type="caution">
    <text evidence="4">The sequence shown here is derived from an EMBL/GenBank/DDBJ whole genome shotgun (WGS) entry which is preliminary data.</text>
</comment>
<feature type="transmembrane region" description="Helical" evidence="2">
    <location>
        <begin position="111"/>
        <end position="128"/>
    </location>
</feature>
<dbReference type="AlphaFoldDB" id="A0A558BPA8"/>
<dbReference type="GO" id="GO:0000155">
    <property type="term" value="F:phosphorelay sensor kinase activity"/>
    <property type="evidence" value="ECO:0007669"/>
    <property type="project" value="InterPro"/>
</dbReference>
<dbReference type="PANTHER" id="PTHR34220:SF7">
    <property type="entry name" value="SENSOR HISTIDINE KINASE YPDA"/>
    <property type="match status" value="1"/>
</dbReference>
<evidence type="ECO:0000313" key="5">
    <source>
        <dbReference type="Proteomes" id="UP000317624"/>
    </source>
</evidence>
<dbReference type="OrthoDB" id="2514702at2"/>